<evidence type="ECO:0000313" key="1">
    <source>
        <dbReference type="EMBL" id="KAJ8001144.1"/>
    </source>
</evidence>
<dbReference type="EMBL" id="CM055742">
    <property type="protein sequence ID" value="KAJ8001144.1"/>
    <property type="molecule type" value="Genomic_DNA"/>
</dbReference>
<keyword evidence="2" id="KW-1185">Reference proteome</keyword>
<sequence length="98" mass="10901">MNTESDHKRWPVSSSPSPGSEADSASTSFTSTPARPSRGVTCARPSRGAKRPAQKQRDASTTEGEEHWHTVLEGPLDALIGYYNVLHKSMKWYKTLLW</sequence>
<name>A0ACC2GBV7_DALPE</name>
<comment type="caution">
    <text evidence="1">The sequence shown here is derived from an EMBL/GenBank/DDBJ whole genome shotgun (WGS) entry which is preliminary data.</text>
</comment>
<gene>
    <name evidence="1" type="ORF">DPEC_G00188170</name>
</gene>
<proteinExistence type="predicted"/>
<evidence type="ECO:0000313" key="2">
    <source>
        <dbReference type="Proteomes" id="UP001157502"/>
    </source>
</evidence>
<protein>
    <submittedName>
        <fullName evidence="1">Uncharacterized protein</fullName>
    </submittedName>
</protein>
<accession>A0ACC2GBV7</accession>
<reference evidence="1" key="1">
    <citation type="submission" date="2021-05" db="EMBL/GenBank/DDBJ databases">
        <authorList>
            <person name="Pan Q."/>
            <person name="Jouanno E."/>
            <person name="Zahm M."/>
            <person name="Klopp C."/>
            <person name="Cabau C."/>
            <person name="Louis A."/>
            <person name="Berthelot C."/>
            <person name="Parey E."/>
            <person name="Roest Crollius H."/>
            <person name="Montfort J."/>
            <person name="Robinson-Rechavi M."/>
            <person name="Bouchez O."/>
            <person name="Lampietro C."/>
            <person name="Lopez Roques C."/>
            <person name="Donnadieu C."/>
            <person name="Postlethwait J."/>
            <person name="Bobe J."/>
            <person name="Dillon D."/>
            <person name="Chandos A."/>
            <person name="von Hippel F."/>
            <person name="Guiguen Y."/>
        </authorList>
    </citation>
    <scope>NUCLEOTIDE SEQUENCE</scope>
    <source>
        <strain evidence="1">YG-Jan2019</strain>
    </source>
</reference>
<organism evidence="1 2">
    <name type="scientific">Dallia pectoralis</name>
    <name type="common">Alaska blackfish</name>
    <dbReference type="NCBI Taxonomy" id="75939"/>
    <lineage>
        <taxon>Eukaryota</taxon>
        <taxon>Metazoa</taxon>
        <taxon>Chordata</taxon>
        <taxon>Craniata</taxon>
        <taxon>Vertebrata</taxon>
        <taxon>Euteleostomi</taxon>
        <taxon>Actinopterygii</taxon>
        <taxon>Neopterygii</taxon>
        <taxon>Teleostei</taxon>
        <taxon>Protacanthopterygii</taxon>
        <taxon>Esociformes</taxon>
        <taxon>Umbridae</taxon>
        <taxon>Dallia</taxon>
    </lineage>
</organism>
<dbReference type="Proteomes" id="UP001157502">
    <property type="component" value="Chromosome 15"/>
</dbReference>